<feature type="region of interest" description="Disordered" evidence="1">
    <location>
        <begin position="547"/>
        <end position="603"/>
    </location>
</feature>
<feature type="region of interest" description="Disordered" evidence="1">
    <location>
        <begin position="44"/>
        <end position="83"/>
    </location>
</feature>
<dbReference type="Proteomes" id="UP001152447">
    <property type="component" value="Unassembled WGS sequence"/>
</dbReference>
<evidence type="ECO:0000256" key="1">
    <source>
        <dbReference type="SAM" id="MobiDB-lite"/>
    </source>
</evidence>
<evidence type="ECO:0000313" key="3">
    <source>
        <dbReference type="EMBL" id="CAH9051492.1"/>
    </source>
</evidence>
<dbReference type="PANTHER" id="PTHR37533">
    <property type="entry name" value="FLAGELLAR HOOK-LENGTH CONTROL PROTEIN"/>
    <property type="match status" value="1"/>
</dbReference>
<dbReference type="AlphaFoldDB" id="A0A9W4VW06"/>
<accession>A0A9W4VW06</accession>
<reference evidence="3" key="1">
    <citation type="submission" date="2022-07" db="EMBL/GenBank/DDBJ databases">
        <authorList>
            <person name="Criscuolo A."/>
        </authorList>
    </citation>
    <scope>NUCLEOTIDE SEQUENCE</scope>
    <source>
        <strain evidence="3">CIP103197</strain>
    </source>
</reference>
<feature type="compositionally biased region" description="Low complexity" evidence="1">
    <location>
        <begin position="587"/>
        <end position="603"/>
    </location>
</feature>
<dbReference type="Pfam" id="PF02120">
    <property type="entry name" value="Flg_hook"/>
    <property type="match status" value="1"/>
</dbReference>
<evidence type="ECO:0000313" key="4">
    <source>
        <dbReference type="Proteomes" id="UP001152447"/>
    </source>
</evidence>
<evidence type="ECO:0000259" key="2">
    <source>
        <dbReference type="Pfam" id="PF02120"/>
    </source>
</evidence>
<dbReference type="PANTHER" id="PTHR37533:SF2">
    <property type="entry name" value="FLAGELLAR HOOK-LENGTH CONTROL PROTEIN"/>
    <property type="match status" value="1"/>
</dbReference>
<dbReference type="RefSeq" id="WP_262976044.1">
    <property type="nucleotide sequence ID" value="NZ_CAMAPB010000003.1"/>
</dbReference>
<dbReference type="InterPro" id="IPR038610">
    <property type="entry name" value="FliK-like_C_sf"/>
</dbReference>
<proteinExistence type="predicted"/>
<dbReference type="Gene3D" id="3.30.750.140">
    <property type="match status" value="1"/>
</dbReference>
<protein>
    <recommendedName>
        <fullName evidence="2">Flagellar hook-length control protein-like C-terminal domain-containing protein</fullName>
    </recommendedName>
</protein>
<sequence length="603" mass="64742">MAINDISMLAVSEQDSYLVKKDSDKTKLDSSNDAGFFDQLALANQASETHSTQAKAPNKQSADEQSDLKGQSSEEKPLSGEDMLAQINAAQVIDTSVKNNPHGGAQLIDKDAVKINAKPEDKLAPIVINLPSDEIVDDTAIVQSQKTVGSESASKTAAESSQLDTKPLATAAPTGQYEAVTNELAAAKPSDKPTETMNIKASLDASVLALLSKDDNAIKADKLLTNLTPAQQGELATELNAMSKPINKDNLADLKQLLSKYVSESEKPQTPQQTINAQISTLTTSEKQALLNQLQGYVKNESLSTKELASLKGVISDLETAINADSLFSAKDKPLFSNNALAGAIAPKAQAGTESANVKPELKLESSKSVADNPEELAKQLDALQKESMRGTNAELMPPRAAQIFSQIINIFDKQSLSSLAKYDTLGYEQAIIEAQSLQAGQLQSTAQAKQVSIDPATLQALNIIKSDAAKMLQERVSSMLSINNKEAEIRLDPPEMGSMQIRIRSDAEQAQINFVVQNQQAKEALEQSLPRLREMLMQQGLELGESSISYGDSSGEQAQQQEGDAQGQMANNRSTDETNSEQPDKQIQGSGQQTSSSIDYYA</sequence>
<organism evidence="3 4">
    <name type="scientific">Pseudoalteromonas haloplanktis</name>
    <name type="common">Alteromonas haloplanktis</name>
    <dbReference type="NCBI Taxonomy" id="228"/>
    <lineage>
        <taxon>Bacteria</taxon>
        <taxon>Pseudomonadati</taxon>
        <taxon>Pseudomonadota</taxon>
        <taxon>Gammaproteobacteria</taxon>
        <taxon>Alteromonadales</taxon>
        <taxon>Pseudoalteromonadaceae</taxon>
        <taxon>Pseudoalteromonas</taxon>
    </lineage>
</organism>
<dbReference type="CDD" id="cd17470">
    <property type="entry name" value="T3SS_Flik_C"/>
    <property type="match status" value="1"/>
</dbReference>
<feature type="compositionally biased region" description="Low complexity" evidence="1">
    <location>
        <begin position="150"/>
        <end position="161"/>
    </location>
</feature>
<name>A0A9W4VW06_PSEHA</name>
<comment type="caution">
    <text evidence="3">The sequence shown here is derived from an EMBL/GenBank/DDBJ whole genome shotgun (WGS) entry which is preliminary data.</text>
</comment>
<feature type="domain" description="Flagellar hook-length control protein-like C-terminal" evidence="2">
    <location>
        <begin position="475"/>
        <end position="556"/>
    </location>
</feature>
<dbReference type="InterPro" id="IPR021136">
    <property type="entry name" value="Flagellar_hook_control-like_C"/>
</dbReference>
<keyword evidence="4" id="KW-1185">Reference proteome</keyword>
<feature type="region of interest" description="Disordered" evidence="1">
    <location>
        <begin position="146"/>
        <end position="169"/>
    </location>
</feature>
<dbReference type="EMBL" id="CAMAPB010000003">
    <property type="protein sequence ID" value="CAH9051492.1"/>
    <property type="molecule type" value="Genomic_DNA"/>
</dbReference>
<gene>
    <name evidence="3" type="ORF">PSEHALCIP103_00414</name>
</gene>
<dbReference type="InterPro" id="IPR052563">
    <property type="entry name" value="FliK"/>
</dbReference>
<feature type="compositionally biased region" description="Polar residues" evidence="1">
    <location>
        <begin position="44"/>
        <end position="60"/>
    </location>
</feature>
<feature type="compositionally biased region" description="Low complexity" evidence="1">
    <location>
        <begin position="552"/>
        <end position="569"/>
    </location>
</feature>